<dbReference type="EMBL" id="FOSL01000008">
    <property type="protein sequence ID" value="SFK58768.1"/>
    <property type="molecule type" value="Genomic_DNA"/>
</dbReference>
<evidence type="ECO:0000313" key="2">
    <source>
        <dbReference type="Proteomes" id="UP000323300"/>
    </source>
</evidence>
<keyword evidence="2" id="KW-1185">Reference proteome</keyword>
<organism evidence="1 2">
    <name type="scientific">Neomesorhizobium albiziae</name>
    <dbReference type="NCBI Taxonomy" id="335020"/>
    <lineage>
        <taxon>Bacteria</taxon>
        <taxon>Pseudomonadati</taxon>
        <taxon>Pseudomonadota</taxon>
        <taxon>Alphaproteobacteria</taxon>
        <taxon>Hyphomicrobiales</taxon>
        <taxon>Phyllobacteriaceae</taxon>
        <taxon>Neomesorhizobium</taxon>
    </lineage>
</organism>
<dbReference type="RefSeq" id="WP_149761024.1">
    <property type="nucleotide sequence ID" value="NZ_BSPE01000048.1"/>
</dbReference>
<evidence type="ECO:0000313" key="1">
    <source>
        <dbReference type="EMBL" id="SFK58768.1"/>
    </source>
</evidence>
<sequence length="52" mass="5639">MPRKQSEAERARAQHADLTKQYRAIGLAAVQAALICSAKKRSVNTTKTVKAA</sequence>
<dbReference type="Proteomes" id="UP000323300">
    <property type="component" value="Unassembled WGS sequence"/>
</dbReference>
<dbReference type="AlphaFoldDB" id="A0A1I4AQF3"/>
<reference evidence="1 2" key="1">
    <citation type="submission" date="2016-10" db="EMBL/GenBank/DDBJ databases">
        <authorList>
            <person name="Varghese N."/>
            <person name="Submissions S."/>
        </authorList>
    </citation>
    <scope>NUCLEOTIDE SEQUENCE [LARGE SCALE GENOMIC DNA]</scope>
    <source>
        <strain evidence="1 2">DSM 21822</strain>
    </source>
</reference>
<accession>A0A1I4AQF3</accession>
<name>A0A1I4AQF3_9HYPH</name>
<protein>
    <submittedName>
        <fullName evidence="1">Uncharacterized protein</fullName>
    </submittedName>
</protein>
<gene>
    <name evidence="1" type="ORF">SAMN04488498_108223</name>
</gene>
<proteinExistence type="predicted"/>